<dbReference type="STRING" id="4829.A0A168NHS4"/>
<feature type="region of interest" description="Disordered" evidence="2">
    <location>
        <begin position="542"/>
        <end position="592"/>
    </location>
</feature>
<proteinExistence type="inferred from homology"/>
<dbReference type="Gene3D" id="3.40.50.300">
    <property type="entry name" value="P-loop containing nucleotide triphosphate hydrolases"/>
    <property type="match status" value="1"/>
</dbReference>
<dbReference type="AlphaFoldDB" id="A0A168NHS4"/>
<sequence length="592" mass="67834">MPEALNKVRSMRFVSIIETILYLLENITEESFWQSILGERLTKLGQRYFGNDFVMLGILFYIAPILRSRWQDLVDFCMDRYYSRSKTVNVRIYYNEEAYDAINYYVNLHTERLPGMVDAICMYEESKPKAENQKSTEEEKPKIGFYPRINTTNEIEYKGRKLTICACTDEDEKLTSHRPNYLNITMDLSANDSIDTLKDILQEWSDGYHSTEDTSIKVLQWDGYESWIYKDSIEPRGYDSVNLPPGVKENILGDMKLFVKRRNWYKRKGLPYRRGFLLYGPPGSGKSSLINALAGKMQFDLALIKLGEVGSDSEFSNCVSAVPKDTLLIIEDIDHYDESNSDSSVTKSGMLNALDGINGNDGSMVFMTCNDMNKITPALLRPGRMDVKLELGYAVHEQIEAMFWRFFATLDFDDSDDEDDKINIEEDQQGQQQGQHDTVTTTSSNLPPTPVSEPEDDEEEEVDTEDQDKERMAYLNATLQKLLALIPEHHVTTAEMQSLFVTLFLEAGPNKIDEKELLERLLQQVPEFMERIKLDREQAKLHDKLANKDDDDDKADTDKDSDAEGDDTKDNNDNANDDKKDDNSEKTDSASS</sequence>
<feature type="region of interest" description="Disordered" evidence="2">
    <location>
        <begin position="426"/>
        <end position="468"/>
    </location>
</feature>
<dbReference type="OrthoDB" id="10251412at2759"/>
<feature type="compositionally biased region" description="Acidic residues" evidence="2">
    <location>
        <begin position="453"/>
        <end position="467"/>
    </location>
</feature>
<feature type="compositionally biased region" description="Basic and acidic residues" evidence="2">
    <location>
        <begin position="556"/>
        <end position="592"/>
    </location>
</feature>
<accession>A0A168NHS4</accession>
<dbReference type="SMART" id="SM00382">
    <property type="entry name" value="AAA"/>
    <property type="match status" value="1"/>
</dbReference>
<keyword evidence="5" id="KW-1185">Reference proteome</keyword>
<dbReference type="InterPro" id="IPR003959">
    <property type="entry name" value="ATPase_AAA_core"/>
</dbReference>
<dbReference type="EMBL" id="LT553293">
    <property type="protein sequence ID" value="SAM00573.1"/>
    <property type="molecule type" value="Genomic_DNA"/>
</dbReference>
<dbReference type="Pfam" id="PF00004">
    <property type="entry name" value="AAA"/>
    <property type="match status" value="1"/>
</dbReference>
<feature type="compositionally biased region" description="Polar residues" evidence="2">
    <location>
        <begin position="436"/>
        <end position="446"/>
    </location>
</feature>
<dbReference type="Proteomes" id="UP000078561">
    <property type="component" value="Unassembled WGS sequence"/>
</dbReference>
<dbReference type="OMA" id="WKHEREL"/>
<evidence type="ECO:0000313" key="5">
    <source>
        <dbReference type="Proteomes" id="UP000078561"/>
    </source>
</evidence>
<evidence type="ECO:0000259" key="3">
    <source>
        <dbReference type="SMART" id="SM00382"/>
    </source>
</evidence>
<dbReference type="PANTHER" id="PTHR23070">
    <property type="entry name" value="BCS1 AAA-TYPE ATPASE"/>
    <property type="match status" value="1"/>
</dbReference>
<dbReference type="InterPro" id="IPR050747">
    <property type="entry name" value="Mitochondrial_chaperone_BCS1"/>
</dbReference>
<dbReference type="InterPro" id="IPR027417">
    <property type="entry name" value="P-loop_NTPase"/>
</dbReference>
<dbReference type="GO" id="GO:0016887">
    <property type="term" value="F:ATP hydrolysis activity"/>
    <property type="evidence" value="ECO:0007669"/>
    <property type="project" value="InterPro"/>
</dbReference>
<dbReference type="InParanoid" id="A0A168NHS4"/>
<evidence type="ECO:0000313" key="4">
    <source>
        <dbReference type="EMBL" id="SAM00573.1"/>
    </source>
</evidence>
<evidence type="ECO:0000256" key="2">
    <source>
        <dbReference type="SAM" id="MobiDB-lite"/>
    </source>
</evidence>
<name>A0A168NHS4_ABSGL</name>
<evidence type="ECO:0000256" key="1">
    <source>
        <dbReference type="ARBA" id="ARBA00007448"/>
    </source>
</evidence>
<dbReference type="GO" id="GO:0005524">
    <property type="term" value="F:ATP binding"/>
    <property type="evidence" value="ECO:0007669"/>
    <property type="project" value="InterPro"/>
</dbReference>
<feature type="domain" description="AAA+ ATPase" evidence="3">
    <location>
        <begin position="272"/>
        <end position="395"/>
    </location>
</feature>
<dbReference type="SUPFAM" id="SSF52540">
    <property type="entry name" value="P-loop containing nucleoside triphosphate hydrolases"/>
    <property type="match status" value="1"/>
</dbReference>
<reference evidence="4" key="1">
    <citation type="submission" date="2016-04" db="EMBL/GenBank/DDBJ databases">
        <authorList>
            <person name="Evans L.H."/>
            <person name="Alamgir A."/>
            <person name="Owens N."/>
            <person name="Weber N.D."/>
            <person name="Virtaneva K."/>
            <person name="Barbian K."/>
            <person name="Babar A."/>
            <person name="Rosenke K."/>
        </authorList>
    </citation>
    <scope>NUCLEOTIDE SEQUENCE [LARGE SCALE GENOMIC DNA]</scope>
    <source>
        <strain evidence="4">CBS 101.48</strain>
    </source>
</reference>
<comment type="similarity">
    <text evidence="1">Belongs to the AAA ATPase family. BCS1 subfamily.</text>
</comment>
<protein>
    <recommendedName>
        <fullName evidence="3">AAA+ ATPase domain-containing protein</fullName>
    </recommendedName>
</protein>
<dbReference type="InterPro" id="IPR003593">
    <property type="entry name" value="AAA+_ATPase"/>
</dbReference>
<gene>
    <name evidence="4" type="primary">ABSGL_06281.1 scaffold 8040</name>
</gene>
<organism evidence="4">
    <name type="scientific">Absidia glauca</name>
    <name type="common">Pin mould</name>
    <dbReference type="NCBI Taxonomy" id="4829"/>
    <lineage>
        <taxon>Eukaryota</taxon>
        <taxon>Fungi</taxon>
        <taxon>Fungi incertae sedis</taxon>
        <taxon>Mucoromycota</taxon>
        <taxon>Mucoromycotina</taxon>
        <taxon>Mucoromycetes</taxon>
        <taxon>Mucorales</taxon>
        <taxon>Cunninghamellaceae</taxon>
        <taxon>Absidia</taxon>
    </lineage>
</organism>